<reference evidence="2 3" key="1">
    <citation type="submission" date="2019-03" db="EMBL/GenBank/DDBJ databases">
        <title>The genome sequence of Nitrosococcus wardiae strain D1FHST reveals the archetypal metabolic capacity of ammonia-oxidizing Gammaproteobacteria.</title>
        <authorList>
            <person name="Wang L."/>
            <person name="Lim C.K."/>
            <person name="Hanson T.E."/>
            <person name="Dang H."/>
            <person name="Klotz M.G."/>
        </authorList>
    </citation>
    <scope>NUCLEOTIDE SEQUENCE [LARGE SCALE GENOMIC DNA]</scope>
    <source>
        <strain evidence="2 3">D1FHS</strain>
    </source>
</reference>
<gene>
    <name evidence="2" type="ORF">E3U44_08095</name>
</gene>
<organism evidence="2 3">
    <name type="scientific">Nitrosococcus wardiae</name>
    <dbReference type="NCBI Taxonomy" id="1814290"/>
    <lineage>
        <taxon>Bacteria</taxon>
        <taxon>Pseudomonadati</taxon>
        <taxon>Pseudomonadota</taxon>
        <taxon>Gammaproteobacteria</taxon>
        <taxon>Chromatiales</taxon>
        <taxon>Chromatiaceae</taxon>
        <taxon>Nitrosococcus</taxon>
    </lineage>
</organism>
<dbReference type="RefSeq" id="WP_134357668.1">
    <property type="nucleotide sequence ID" value="NZ_CP038033.1"/>
</dbReference>
<evidence type="ECO:0000313" key="2">
    <source>
        <dbReference type="EMBL" id="QBQ54471.1"/>
    </source>
</evidence>
<dbReference type="OrthoDB" id="53689at2"/>
<proteinExistence type="predicted"/>
<dbReference type="InterPro" id="IPR038721">
    <property type="entry name" value="IS701-like_DDE_dom"/>
</dbReference>
<dbReference type="EMBL" id="CP038033">
    <property type="protein sequence ID" value="QBQ54471.1"/>
    <property type="molecule type" value="Genomic_DNA"/>
</dbReference>
<evidence type="ECO:0000313" key="3">
    <source>
        <dbReference type="Proteomes" id="UP000294325"/>
    </source>
</evidence>
<name>A0A4P7BWX5_9GAMM</name>
<feature type="domain" description="Transposase IS701-like DDE" evidence="1">
    <location>
        <begin position="10"/>
        <end position="68"/>
    </location>
</feature>
<dbReference type="KEGG" id="nwr:E3U44_08095"/>
<protein>
    <recommendedName>
        <fullName evidence="1">Transposase IS701-like DDE domain-containing protein</fullName>
    </recommendedName>
</protein>
<keyword evidence="3" id="KW-1185">Reference proteome</keyword>
<dbReference type="Pfam" id="PF13546">
    <property type="entry name" value="DDE_5"/>
    <property type="match status" value="1"/>
</dbReference>
<sequence>MIQRLPIELAPEAEELTAPAICGVLAIDEMGDRKWGAKTAHVGRHYLGLMGKVENGVVTVHALWADERLYK</sequence>
<evidence type="ECO:0000259" key="1">
    <source>
        <dbReference type="Pfam" id="PF13546"/>
    </source>
</evidence>
<dbReference type="Proteomes" id="UP000294325">
    <property type="component" value="Chromosome"/>
</dbReference>
<accession>A0A4P7BWX5</accession>
<dbReference type="AlphaFoldDB" id="A0A4P7BWX5"/>